<evidence type="ECO:0000313" key="3">
    <source>
        <dbReference type="EMBL" id="QBK86684.1"/>
    </source>
</evidence>
<accession>A0A481YVV6</accession>
<dbReference type="SUPFAM" id="SSF52833">
    <property type="entry name" value="Thioredoxin-like"/>
    <property type="match status" value="1"/>
</dbReference>
<gene>
    <name evidence="3" type="ORF">LCMAC103_00130</name>
</gene>
<dbReference type="InterPro" id="IPR013766">
    <property type="entry name" value="Thioredoxin_domain"/>
</dbReference>
<feature type="region of interest" description="Disordered" evidence="1">
    <location>
        <begin position="128"/>
        <end position="154"/>
    </location>
</feature>
<protein>
    <submittedName>
        <fullName evidence="3">Thioredoxin</fullName>
    </submittedName>
</protein>
<feature type="domain" description="Thioredoxin" evidence="2">
    <location>
        <begin position="30"/>
        <end position="118"/>
    </location>
</feature>
<evidence type="ECO:0000256" key="1">
    <source>
        <dbReference type="SAM" id="MobiDB-lite"/>
    </source>
</evidence>
<sequence>MSGVTRLDGSSFYVTPAGNGRKGVLNLRAAGEVLVLFTLPGCPGCRTFYPKFAQLAGGASRVKFATIDLKGAPNLVRESRKTTTEIKAVPTQILYVNGRPHAKFKGEFTAQSTSNFINKALAAYKPPQQRHPTTRAPEGQFHTQPQGGAQGAGTMYGPGPMSGGGAYNAPDIRGVPSMARRMQGFPESQYGLLGNPNDPDEHTLALGGDVRPHNQPWSSEFKSLG</sequence>
<dbReference type="CDD" id="cd02947">
    <property type="entry name" value="TRX_family"/>
    <property type="match status" value="1"/>
</dbReference>
<dbReference type="InterPro" id="IPR036249">
    <property type="entry name" value="Thioredoxin-like_sf"/>
</dbReference>
<feature type="region of interest" description="Disordered" evidence="1">
    <location>
        <begin position="186"/>
        <end position="225"/>
    </location>
</feature>
<organism evidence="3">
    <name type="scientific">Marseillevirus LCMAC103</name>
    <dbReference type="NCBI Taxonomy" id="2506604"/>
    <lineage>
        <taxon>Viruses</taxon>
        <taxon>Varidnaviria</taxon>
        <taxon>Bamfordvirae</taxon>
        <taxon>Nucleocytoviricota</taxon>
        <taxon>Megaviricetes</taxon>
        <taxon>Pimascovirales</taxon>
        <taxon>Pimascovirales incertae sedis</taxon>
        <taxon>Marseilleviridae</taxon>
    </lineage>
</organism>
<name>A0A481YVV6_9VIRU</name>
<dbReference type="EMBL" id="MK500335">
    <property type="protein sequence ID" value="QBK86684.1"/>
    <property type="molecule type" value="Genomic_DNA"/>
</dbReference>
<feature type="compositionally biased region" description="Polar residues" evidence="1">
    <location>
        <begin position="215"/>
        <end position="225"/>
    </location>
</feature>
<dbReference type="Pfam" id="PF00085">
    <property type="entry name" value="Thioredoxin"/>
    <property type="match status" value="1"/>
</dbReference>
<dbReference type="Gene3D" id="3.40.30.10">
    <property type="entry name" value="Glutaredoxin"/>
    <property type="match status" value="1"/>
</dbReference>
<evidence type="ECO:0000259" key="2">
    <source>
        <dbReference type="Pfam" id="PF00085"/>
    </source>
</evidence>
<proteinExistence type="predicted"/>
<reference evidence="3" key="1">
    <citation type="journal article" date="2019" name="MBio">
        <title>Virus Genomes from Deep Sea Sediments Expand the Ocean Megavirome and Support Independent Origins of Viral Gigantism.</title>
        <authorList>
            <person name="Backstrom D."/>
            <person name="Yutin N."/>
            <person name="Jorgensen S.L."/>
            <person name="Dharamshi J."/>
            <person name="Homa F."/>
            <person name="Zaremba-Niedwiedzka K."/>
            <person name="Spang A."/>
            <person name="Wolf Y.I."/>
            <person name="Koonin E.V."/>
            <person name="Ettema T.J."/>
        </authorList>
    </citation>
    <scope>NUCLEOTIDE SEQUENCE</scope>
</reference>